<evidence type="ECO:0000259" key="1">
    <source>
        <dbReference type="Pfam" id="PF00456"/>
    </source>
</evidence>
<dbReference type="SUPFAM" id="SSF52518">
    <property type="entry name" value="Thiamin diphosphate-binding fold (THDP-binding)"/>
    <property type="match status" value="1"/>
</dbReference>
<dbReference type="Proteomes" id="UP000178367">
    <property type="component" value="Unassembled WGS sequence"/>
</dbReference>
<evidence type="ECO:0000313" key="2">
    <source>
        <dbReference type="EMBL" id="OGF26079.1"/>
    </source>
</evidence>
<dbReference type="PANTHER" id="PTHR47514:SF2">
    <property type="entry name" value="TRANSKETOLASE"/>
    <property type="match status" value="1"/>
</dbReference>
<dbReference type="EMBL" id="MFGB01000017">
    <property type="protein sequence ID" value="OGF26079.1"/>
    <property type="molecule type" value="Genomic_DNA"/>
</dbReference>
<comment type="caution">
    <text evidence="2">The sequence shown here is derived from an EMBL/GenBank/DDBJ whole genome shotgun (WGS) entry which is preliminary data.</text>
</comment>
<protein>
    <submittedName>
        <fullName evidence="2">Transketolase</fullName>
    </submittedName>
</protein>
<proteinExistence type="predicted"/>
<dbReference type="AlphaFoldDB" id="A0A1F5SHD1"/>
<evidence type="ECO:0000313" key="3">
    <source>
        <dbReference type="Proteomes" id="UP000178367"/>
    </source>
</evidence>
<gene>
    <name evidence="2" type="ORF">A2227_02575</name>
</gene>
<organism evidence="2 3">
    <name type="scientific">Candidatus Falkowbacteria bacterium RIFOXYA2_FULL_47_19</name>
    <dbReference type="NCBI Taxonomy" id="1797994"/>
    <lineage>
        <taxon>Bacteria</taxon>
        <taxon>Candidatus Falkowiibacteriota</taxon>
    </lineage>
</organism>
<feature type="domain" description="Transketolase N-terminal" evidence="1">
    <location>
        <begin position="14"/>
        <end position="253"/>
    </location>
</feature>
<dbReference type="Gene3D" id="3.40.50.970">
    <property type="match status" value="1"/>
</dbReference>
<name>A0A1F5SHD1_9BACT</name>
<reference evidence="2 3" key="1">
    <citation type="journal article" date="2016" name="Nat. Commun.">
        <title>Thousands of microbial genomes shed light on interconnected biogeochemical processes in an aquifer system.</title>
        <authorList>
            <person name="Anantharaman K."/>
            <person name="Brown C.T."/>
            <person name="Hug L.A."/>
            <person name="Sharon I."/>
            <person name="Castelle C.J."/>
            <person name="Probst A.J."/>
            <person name="Thomas B.C."/>
            <person name="Singh A."/>
            <person name="Wilkins M.J."/>
            <person name="Karaoz U."/>
            <person name="Brodie E.L."/>
            <person name="Williams K.H."/>
            <person name="Hubbard S.S."/>
            <person name="Banfield J.F."/>
        </authorList>
    </citation>
    <scope>NUCLEOTIDE SEQUENCE [LARGE SCALE GENOMIC DNA]</scope>
</reference>
<dbReference type="STRING" id="1797994.A2227_02575"/>
<dbReference type="Pfam" id="PF00456">
    <property type="entry name" value="Transketolase_N"/>
    <property type="match status" value="1"/>
</dbReference>
<dbReference type="PANTHER" id="PTHR47514">
    <property type="entry name" value="TRANSKETOLASE N-TERMINAL SECTION-RELATED"/>
    <property type="match status" value="1"/>
</dbReference>
<dbReference type="InterPro" id="IPR029061">
    <property type="entry name" value="THDP-binding"/>
</dbReference>
<sequence length="272" mass="30317">MAYPIEKIINLKKIIVETAYRSKEGHIPSAFSILDVVWVLYDKILRVDPSNQEDPNRDYFILSKGHASLGLYAVLAEKGYFPFSEFDNFGKFDSILGGHPDRNKIPGVEASTGSLGHGLPISVGIALGFKIQKKSNRVYSIIGDGESNEGTIWESALLASHHNLSNLICVVDHNHSTDRALKICDMSEKFRAFGWNSVVVDGHDHGEILNALTNTHEKKPTAVIAKTIKGEGVKFIENNPAWHHKTPTEEEYEQIIAELNNYEYQKACANNL</sequence>
<dbReference type="CDD" id="cd02012">
    <property type="entry name" value="TPP_TK"/>
    <property type="match status" value="1"/>
</dbReference>
<accession>A0A1F5SHD1</accession>
<dbReference type="InterPro" id="IPR005474">
    <property type="entry name" value="Transketolase_N"/>
</dbReference>